<evidence type="ECO:0000256" key="2">
    <source>
        <dbReference type="SAM" id="SignalP"/>
    </source>
</evidence>
<sequence length="84" mass="8239">MKSRPALAWGAIALLPLSAACVVASALAGSPAPPPAAPMAKPPVAASGATSASNPDNMPMKKTKGPATDDQMMRSDPASAAKAK</sequence>
<gene>
    <name evidence="3" type="ORF">SAMN05421548_13558</name>
</gene>
<dbReference type="AlphaFoldDB" id="A0A1G7AT94"/>
<feature type="signal peptide" evidence="2">
    <location>
        <begin position="1"/>
        <end position="28"/>
    </location>
</feature>
<dbReference type="EMBL" id="FMYQ01000035">
    <property type="protein sequence ID" value="SDE17757.1"/>
    <property type="molecule type" value="Genomic_DNA"/>
</dbReference>
<proteinExistence type="predicted"/>
<protein>
    <recommendedName>
        <fullName evidence="5">Lipoprotein</fullName>
    </recommendedName>
</protein>
<reference evidence="4" key="1">
    <citation type="submission" date="2016-09" db="EMBL/GenBank/DDBJ databases">
        <authorList>
            <person name="Varghese N."/>
            <person name="Submissions S."/>
        </authorList>
    </citation>
    <scope>NUCLEOTIDE SEQUENCE [LARGE SCALE GENOMIC DNA]</scope>
    <source>
        <strain evidence="4">TNe-862</strain>
    </source>
</reference>
<keyword evidence="4" id="KW-1185">Reference proteome</keyword>
<keyword evidence="2" id="KW-0732">Signal</keyword>
<feature type="region of interest" description="Disordered" evidence="1">
    <location>
        <begin position="28"/>
        <end position="84"/>
    </location>
</feature>
<evidence type="ECO:0008006" key="5">
    <source>
        <dbReference type="Google" id="ProtNLM"/>
    </source>
</evidence>
<feature type="compositionally biased region" description="Pro residues" evidence="1">
    <location>
        <begin position="31"/>
        <end position="41"/>
    </location>
</feature>
<evidence type="ECO:0000313" key="4">
    <source>
        <dbReference type="Proteomes" id="UP000198908"/>
    </source>
</evidence>
<dbReference type="OrthoDB" id="9134665at2"/>
<evidence type="ECO:0000256" key="1">
    <source>
        <dbReference type="SAM" id="MobiDB-lite"/>
    </source>
</evidence>
<dbReference type="PROSITE" id="PS51257">
    <property type="entry name" value="PROKAR_LIPOPROTEIN"/>
    <property type="match status" value="1"/>
</dbReference>
<accession>A0A1G7AT94</accession>
<evidence type="ECO:0000313" key="3">
    <source>
        <dbReference type="EMBL" id="SDE17757.1"/>
    </source>
</evidence>
<organism evidence="3 4">
    <name type="scientific">Paraburkholderia lycopersici</name>
    <dbReference type="NCBI Taxonomy" id="416944"/>
    <lineage>
        <taxon>Bacteria</taxon>
        <taxon>Pseudomonadati</taxon>
        <taxon>Pseudomonadota</taxon>
        <taxon>Betaproteobacteria</taxon>
        <taxon>Burkholderiales</taxon>
        <taxon>Burkholderiaceae</taxon>
        <taxon>Paraburkholderia</taxon>
    </lineage>
</organism>
<dbReference type="Proteomes" id="UP000198908">
    <property type="component" value="Unassembled WGS sequence"/>
</dbReference>
<feature type="chain" id="PRO_5011568751" description="Lipoprotein" evidence="2">
    <location>
        <begin position="29"/>
        <end position="84"/>
    </location>
</feature>
<name>A0A1G7AT94_9BURK</name>